<dbReference type="EMBL" id="PQIB02000007">
    <property type="protein sequence ID" value="RLN09217.1"/>
    <property type="molecule type" value="Genomic_DNA"/>
</dbReference>
<evidence type="ECO:0000256" key="1">
    <source>
        <dbReference type="SAM" id="MobiDB-lite"/>
    </source>
</evidence>
<evidence type="ECO:0000313" key="2">
    <source>
        <dbReference type="EMBL" id="RLN09217.1"/>
    </source>
</evidence>
<comment type="caution">
    <text evidence="2">The sequence shown here is derived from an EMBL/GenBank/DDBJ whole genome shotgun (WGS) entry which is preliminary data.</text>
</comment>
<name>A0A3L6RW54_PANMI</name>
<evidence type="ECO:0000313" key="3">
    <source>
        <dbReference type="Proteomes" id="UP000275267"/>
    </source>
</evidence>
<sequence length="155" mass="16564">MPSKRKSSDERGGDGAAQRPALQSEHASDDDRNFVSHGTKIFAMQPGEASPAIPALDARTLGLSICPWPFSDRDYGLPFFASAAGKLLAFTGTDAVYLGDQPPYGSRAPWSWTAIEARSPFYASQAIFSRSAEEEPVTLTDAGGGRESKMCSGMK</sequence>
<organism evidence="2 3">
    <name type="scientific">Panicum miliaceum</name>
    <name type="common">Proso millet</name>
    <name type="synonym">Broomcorn millet</name>
    <dbReference type="NCBI Taxonomy" id="4540"/>
    <lineage>
        <taxon>Eukaryota</taxon>
        <taxon>Viridiplantae</taxon>
        <taxon>Streptophyta</taxon>
        <taxon>Embryophyta</taxon>
        <taxon>Tracheophyta</taxon>
        <taxon>Spermatophyta</taxon>
        <taxon>Magnoliopsida</taxon>
        <taxon>Liliopsida</taxon>
        <taxon>Poales</taxon>
        <taxon>Poaceae</taxon>
        <taxon>PACMAD clade</taxon>
        <taxon>Panicoideae</taxon>
        <taxon>Panicodae</taxon>
        <taxon>Paniceae</taxon>
        <taxon>Panicinae</taxon>
        <taxon>Panicum</taxon>
        <taxon>Panicum sect. Panicum</taxon>
    </lineage>
</organism>
<proteinExistence type="predicted"/>
<reference evidence="3" key="1">
    <citation type="journal article" date="2019" name="Nat. Commun.">
        <title>The genome of broomcorn millet.</title>
        <authorList>
            <person name="Zou C."/>
            <person name="Miki D."/>
            <person name="Li D."/>
            <person name="Tang Q."/>
            <person name="Xiao L."/>
            <person name="Rajput S."/>
            <person name="Deng P."/>
            <person name="Jia W."/>
            <person name="Huang R."/>
            <person name="Zhang M."/>
            <person name="Sun Y."/>
            <person name="Hu J."/>
            <person name="Fu X."/>
            <person name="Schnable P.S."/>
            <person name="Li F."/>
            <person name="Zhang H."/>
            <person name="Feng B."/>
            <person name="Zhu X."/>
            <person name="Liu R."/>
            <person name="Schnable J.C."/>
            <person name="Zhu J.-K."/>
            <person name="Zhang H."/>
        </authorList>
    </citation>
    <scope>NUCLEOTIDE SEQUENCE [LARGE SCALE GENOMIC DNA]</scope>
</reference>
<accession>A0A3L6RW54</accession>
<protein>
    <submittedName>
        <fullName evidence="2">Uncharacterized protein</fullName>
    </submittedName>
</protein>
<dbReference type="AlphaFoldDB" id="A0A3L6RW54"/>
<dbReference type="Proteomes" id="UP000275267">
    <property type="component" value="Unassembled WGS sequence"/>
</dbReference>
<keyword evidence="3" id="KW-1185">Reference proteome</keyword>
<feature type="compositionally biased region" description="Basic and acidic residues" evidence="1">
    <location>
        <begin position="1"/>
        <end position="13"/>
    </location>
</feature>
<feature type="region of interest" description="Disordered" evidence="1">
    <location>
        <begin position="1"/>
        <end position="37"/>
    </location>
</feature>
<gene>
    <name evidence="2" type="ORF">C2845_PM11G23110</name>
</gene>